<dbReference type="GeneID" id="92084638"/>
<evidence type="ECO:0000313" key="2">
    <source>
        <dbReference type="Proteomes" id="UP001480595"/>
    </source>
</evidence>
<dbReference type="EMBL" id="JAQQWL010000001">
    <property type="protein sequence ID" value="KAK8090661.1"/>
    <property type="molecule type" value="Genomic_DNA"/>
</dbReference>
<gene>
    <name evidence="1" type="ORF">PG994_000166</name>
</gene>
<sequence length="426" mass="48292">MARSTSISQSLVDYASRRLVQGHSMHVSLGLSHWGRRCNAARPEPYGHQAGQEVVLTSTRTQDGGPDLTETLVNHLGRSSRLISESGRLETLSRYGFPPLPSEQHIRVLLLSPARRWDHPLHGYLQIQDLNGRPHYEALSYTWSDETGDASLNRRLYAVVDLGEPSSGSDRALDCLNGITDKEAFVGYGDALNTLFRRPYFRRIWIIQEITSASQVEVTCGSRSADLRHLKNTTSLKPPWMAAFSTQIETFQLTGWYEGPEGLLRLLMDTRESESSDPRDKIFALLGLRKDYNKEGALVADYDFTYAQICTGLADYYLQYPGYQYIMCLRGARLPTLPSWVPNWGCLQRKDCDEFYNTVQNGGRFFTQREQWDSMLRHVKSLRWGDSLGIVSLQMRSSTSPPLTERPFTPRVHCTTGELIQEVAIS</sequence>
<dbReference type="RefSeq" id="XP_066722207.1">
    <property type="nucleotide sequence ID" value="XM_066851575.1"/>
</dbReference>
<organism evidence="1 2">
    <name type="scientific">Apiospora phragmitis</name>
    <dbReference type="NCBI Taxonomy" id="2905665"/>
    <lineage>
        <taxon>Eukaryota</taxon>
        <taxon>Fungi</taxon>
        <taxon>Dikarya</taxon>
        <taxon>Ascomycota</taxon>
        <taxon>Pezizomycotina</taxon>
        <taxon>Sordariomycetes</taxon>
        <taxon>Xylariomycetidae</taxon>
        <taxon>Amphisphaeriales</taxon>
        <taxon>Apiosporaceae</taxon>
        <taxon>Apiospora</taxon>
    </lineage>
</organism>
<name>A0ABR1X5I7_9PEZI</name>
<accession>A0ABR1X5I7</accession>
<dbReference type="PANTHER" id="PTHR24148:SF64">
    <property type="entry name" value="HETEROKARYON INCOMPATIBILITY DOMAIN-CONTAINING PROTEIN"/>
    <property type="match status" value="1"/>
</dbReference>
<dbReference type="PANTHER" id="PTHR24148">
    <property type="entry name" value="ANKYRIN REPEAT DOMAIN-CONTAINING PROTEIN 39 HOMOLOG-RELATED"/>
    <property type="match status" value="1"/>
</dbReference>
<dbReference type="InterPro" id="IPR052895">
    <property type="entry name" value="HetReg/Transcr_Mod"/>
</dbReference>
<proteinExistence type="predicted"/>
<protein>
    <recommendedName>
        <fullName evidence="3">Heterokaryon incompatibility domain-containing protein</fullName>
    </recommendedName>
</protein>
<evidence type="ECO:0008006" key="3">
    <source>
        <dbReference type="Google" id="ProtNLM"/>
    </source>
</evidence>
<reference evidence="1 2" key="1">
    <citation type="submission" date="2023-01" db="EMBL/GenBank/DDBJ databases">
        <title>Analysis of 21 Apiospora genomes using comparative genomics revels a genus with tremendous synthesis potential of carbohydrate active enzymes and secondary metabolites.</title>
        <authorList>
            <person name="Sorensen T."/>
        </authorList>
    </citation>
    <scope>NUCLEOTIDE SEQUENCE [LARGE SCALE GENOMIC DNA]</scope>
    <source>
        <strain evidence="1 2">CBS 135458</strain>
    </source>
</reference>
<evidence type="ECO:0000313" key="1">
    <source>
        <dbReference type="EMBL" id="KAK8090661.1"/>
    </source>
</evidence>
<keyword evidence="2" id="KW-1185">Reference proteome</keyword>
<dbReference type="Proteomes" id="UP001480595">
    <property type="component" value="Unassembled WGS sequence"/>
</dbReference>
<comment type="caution">
    <text evidence="1">The sequence shown here is derived from an EMBL/GenBank/DDBJ whole genome shotgun (WGS) entry which is preliminary data.</text>
</comment>